<dbReference type="RefSeq" id="WP_188961118.1">
    <property type="nucleotide sequence ID" value="NZ_BMOE01000002.1"/>
</dbReference>
<dbReference type="InterPro" id="IPR016461">
    <property type="entry name" value="COMT-like"/>
</dbReference>
<dbReference type="SUPFAM" id="SSF53335">
    <property type="entry name" value="S-adenosyl-L-methionine-dependent methyltransferases"/>
    <property type="match status" value="1"/>
</dbReference>
<dbReference type="SUPFAM" id="SSF46785">
    <property type="entry name" value="Winged helix' DNA-binding domain"/>
    <property type="match status" value="1"/>
</dbReference>
<dbReference type="Gene3D" id="1.10.287.1350">
    <property type="match status" value="1"/>
</dbReference>
<comment type="caution">
    <text evidence="7">The sequence shown here is derived from an EMBL/GenBank/DDBJ whole genome shotgun (WGS) entry which is preliminary data.</text>
</comment>
<dbReference type="GO" id="GO:0032259">
    <property type="term" value="P:methylation"/>
    <property type="evidence" value="ECO:0007669"/>
    <property type="project" value="UniProtKB-KW"/>
</dbReference>
<dbReference type="EMBL" id="BMOE01000002">
    <property type="protein sequence ID" value="GGJ67325.1"/>
    <property type="molecule type" value="Genomic_DNA"/>
</dbReference>
<keyword evidence="8" id="KW-1185">Reference proteome</keyword>
<evidence type="ECO:0000256" key="4">
    <source>
        <dbReference type="PIRSR" id="PIRSR005739-1"/>
    </source>
</evidence>
<dbReference type="InterPro" id="IPR012967">
    <property type="entry name" value="COMT_dimerisation"/>
</dbReference>
<evidence type="ECO:0000313" key="8">
    <source>
        <dbReference type="Proteomes" id="UP000635726"/>
    </source>
</evidence>
<keyword evidence="2" id="KW-0808">Transferase</keyword>
<evidence type="ECO:0000256" key="2">
    <source>
        <dbReference type="ARBA" id="ARBA00022679"/>
    </source>
</evidence>
<reference evidence="7" key="2">
    <citation type="submission" date="2020-09" db="EMBL/GenBank/DDBJ databases">
        <authorList>
            <person name="Sun Q."/>
            <person name="Ohkuma M."/>
        </authorList>
    </citation>
    <scope>NUCLEOTIDE SEQUENCE</scope>
    <source>
        <strain evidence="7">JCM 14371</strain>
    </source>
</reference>
<dbReference type="GO" id="GO:0008171">
    <property type="term" value="F:O-methyltransferase activity"/>
    <property type="evidence" value="ECO:0007669"/>
    <property type="project" value="InterPro"/>
</dbReference>
<dbReference type="Gene3D" id="1.10.10.10">
    <property type="entry name" value="Winged helix-like DNA-binding domain superfamily/Winged helix DNA-binding domain"/>
    <property type="match status" value="1"/>
</dbReference>
<dbReference type="InterPro" id="IPR036390">
    <property type="entry name" value="WH_DNA-bd_sf"/>
</dbReference>
<dbReference type="InterPro" id="IPR029063">
    <property type="entry name" value="SAM-dependent_MTases_sf"/>
</dbReference>
<feature type="domain" description="O-methyltransferase C-terminal" evidence="5">
    <location>
        <begin position="114"/>
        <end position="319"/>
    </location>
</feature>
<dbReference type="Pfam" id="PF00891">
    <property type="entry name" value="Methyltransf_2"/>
    <property type="match status" value="1"/>
</dbReference>
<reference evidence="7" key="1">
    <citation type="journal article" date="2014" name="Int. J. Syst. Evol. Microbiol.">
        <title>Complete genome sequence of Corynebacterium casei LMG S-19264T (=DSM 44701T), isolated from a smear-ripened cheese.</title>
        <authorList>
            <consortium name="US DOE Joint Genome Institute (JGI-PGF)"/>
            <person name="Walter F."/>
            <person name="Albersmeier A."/>
            <person name="Kalinowski J."/>
            <person name="Ruckert C."/>
        </authorList>
    </citation>
    <scope>NUCLEOTIDE SEQUENCE</scope>
    <source>
        <strain evidence="7">JCM 14371</strain>
    </source>
</reference>
<name>A0A917UM25_9DEIO</name>
<evidence type="ECO:0000259" key="5">
    <source>
        <dbReference type="Pfam" id="PF00891"/>
    </source>
</evidence>
<evidence type="ECO:0000256" key="3">
    <source>
        <dbReference type="ARBA" id="ARBA00022691"/>
    </source>
</evidence>
<dbReference type="Gene3D" id="3.40.50.150">
    <property type="entry name" value="Vaccinia Virus protein VP39"/>
    <property type="match status" value="1"/>
</dbReference>
<evidence type="ECO:0000313" key="7">
    <source>
        <dbReference type="EMBL" id="GGJ67325.1"/>
    </source>
</evidence>
<dbReference type="GO" id="GO:0046983">
    <property type="term" value="F:protein dimerization activity"/>
    <property type="evidence" value="ECO:0007669"/>
    <property type="project" value="InterPro"/>
</dbReference>
<dbReference type="Proteomes" id="UP000635726">
    <property type="component" value="Unassembled WGS sequence"/>
</dbReference>
<organism evidence="7 8">
    <name type="scientific">Deinococcus aquiradiocola</name>
    <dbReference type="NCBI Taxonomy" id="393059"/>
    <lineage>
        <taxon>Bacteria</taxon>
        <taxon>Thermotogati</taxon>
        <taxon>Deinococcota</taxon>
        <taxon>Deinococci</taxon>
        <taxon>Deinococcales</taxon>
        <taxon>Deinococcaceae</taxon>
        <taxon>Deinococcus</taxon>
    </lineage>
</organism>
<feature type="domain" description="O-methyltransferase dimerisation" evidence="6">
    <location>
        <begin position="17"/>
        <end position="75"/>
    </location>
</feature>
<dbReference type="InterPro" id="IPR036388">
    <property type="entry name" value="WH-like_DNA-bd_sf"/>
</dbReference>
<evidence type="ECO:0000259" key="6">
    <source>
        <dbReference type="Pfam" id="PF08100"/>
    </source>
</evidence>
<dbReference type="PANTHER" id="PTHR43712:SF2">
    <property type="entry name" value="O-METHYLTRANSFERASE CICE"/>
    <property type="match status" value="1"/>
</dbReference>
<gene>
    <name evidence="7" type="ORF">GCM10008939_09460</name>
</gene>
<dbReference type="PANTHER" id="PTHR43712">
    <property type="entry name" value="PUTATIVE (AFU_ORTHOLOGUE AFUA_4G14580)-RELATED"/>
    <property type="match status" value="1"/>
</dbReference>
<keyword evidence="1" id="KW-0489">Methyltransferase</keyword>
<dbReference type="PIRSF" id="PIRSF005739">
    <property type="entry name" value="O-mtase"/>
    <property type="match status" value="1"/>
</dbReference>
<dbReference type="PROSITE" id="PS51683">
    <property type="entry name" value="SAM_OMT_II"/>
    <property type="match status" value="1"/>
</dbReference>
<proteinExistence type="predicted"/>
<dbReference type="Pfam" id="PF08100">
    <property type="entry name" value="Dimerisation"/>
    <property type="match status" value="1"/>
</dbReference>
<dbReference type="InterPro" id="IPR001077">
    <property type="entry name" value="COMT_C"/>
</dbReference>
<accession>A0A917UM25</accession>
<protein>
    <submittedName>
        <fullName evidence="7">Hydroxyneurosporene-O-methyltransferase</fullName>
    </submittedName>
</protein>
<evidence type="ECO:0000256" key="1">
    <source>
        <dbReference type="ARBA" id="ARBA00022603"/>
    </source>
</evidence>
<keyword evidence="3" id="KW-0949">S-adenosyl-L-methionine</keyword>
<feature type="active site" description="Proton acceptor" evidence="4">
    <location>
        <position position="248"/>
    </location>
</feature>
<sequence length="339" mass="36890">MSLPTPPGPAFAEMALLIRGYQLSRMIQVAVALGLADELSGGPQFAHTLALRVGADPQMLLRLCRALAAFGVFEIGADGRIGQSVHSATLRKTAAPTLYHAARYWDAPHQRESWANLEHAVRTGSPAFEGVYHMPKFEYLKLHADEADLFDLFMQHGPDERQAAVAAASDFTGARVVVDVGGGNGALLAAVLGRYPEVRGLLFDQEAVVAGAARALGGLAERVEIQAGSFFERVPPGGDVYLLSLILHDWDDAHALKILTNVRTAMQPHQRLLVIERVLGETEGPDPMTFLSDINMMVNLHGRERTREEFAALFGKSGFGPPRLYRTTSPFLVVETWSV</sequence>
<dbReference type="AlphaFoldDB" id="A0A917UM25"/>